<reference evidence="2 3" key="1">
    <citation type="journal article" date="2013" name="Curr. Biol.">
        <title>The Genome of the Foraminiferan Reticulomyxa filosa.</title>
        <authorList>
            <person name="Glockner G."/>
            <person name="Hulsmann N."/>
            <person name="Schleicher M."/>
            <person name="Noegel A.A."/>
            <person name="Eichinger L."/>
            <person name="Gallinger C."/>
            <person name="Pawlowski J."/>
            <person name="Sierra R."/>
            <person name="Euteneuer U."/>
            <person name="Pillet L."/>
            <person name="Moustafa A."/>
            <person name="Platzer M."/>
            <person name="Groth M."/>
            <person name="Szafranski K."/>
            <person name="Schliwa M."/>
        </authorList>
    </citation>
    <scope>NUCLEOTIDE SEQUENCE [LARGE SCALE GENOMIC DNA]</scope>
</reference>
<evidence type="ECO:0000313" key="2">
    <source>
        <dbReference type="EMBL" id="ETO03562.1"/>
    </source>
</evidence>
<dbReference type="EMBL" id="ASPP01032967">
    <property type="protein sequence ID" value="ETO03562.1"/>
    <property type="molecule type" value="Genomic_DNA"/>
</dbReference>
<evidence type="ECO:0000256" key="1">
    <source>
        <dbReference type="SAM" id="Phobius"/>
    </source>
</evidence>
<keyword evidence="3" id="KW-1185">Reference proteome</keyword>
<dbReference type="Proteomes" id="UP000023152">
    <property type="component" value="Unassembled WGS sequence"/>
</dbReference>
<keyword evidence="1" id="KW-0812">Transmembrane</keyword>
<organism evidence="2 3">
    <name type="scientific">Reticulomyxa filosa</name>
    <dbReference type="NCBI Taxonomy" id="46433"/>
    <lineage>
        <taxon>Eukaryota</taxon>
        <taxon>Sar</taxon>
        <taxon>Rhizaria</taxon>
        <taxon>Retaria</taxon>
        <taxon>Foraminifera</taxon>
        <taxon>Monothalamids</taxon>
        <taxon>Reticulomyxidae</taxon>
        <taxon>Reticulomyxa</taxon>
    </lineage>
</organism>
<feature type="transmembrane region" description="Helical" evidence="1">
    <location>
        <begin position="237"/>
        <end position="253"/>
    </location>
</feature>
<accession>X6LQY8</accession>
<gene>
    <name evidence="2" type="ORF">RFI_33840</name>
</gene>
<comment type="caution">
    <text evidence="2">The sequence shown here is derived from an EMBL/GenBank/DDBJ whole genome shotgun (WGS) entry which is preliminary data.</text>
</comment>
<keyword evidence="1" id="KW-1133">Transmembrane helix</keyword>
<name>X6LQY8_RETFI</name>
<dbReference type="AlphaFoldDB" id="X6LQY8"/>
<sequence>MVVVHLSSAYGSTSGTSTGPSGPSGQSTAITKFSVWATSDYLCLVFLFFFSIFILPYKKNGFILINRCIQIVLGDNNCHIWRYQLKKKERKHKITTHHKKKIFVNNTKANGTKTTVQLGSGEWVSAIYVDVDNQGILRGISFDSNIVQQIMTVGYIGDGLTTFCQCGITVVWGIKFYYTTPTFSALSDLALPALGILAHSAVVGQSYSKVDELKSQLSIAAPSCDPPQGTDPQKVQLWYRTFRAHVLCFFIYLKKKKKKKKRKEPFFCKLFKKKKENCKESFLVYAPSILIASTFGRE</sequence>
<feature type="non-terminal residue" evidence="2">
    <location>
        <position position="298"/>
    </location>
</feature>
<proteinExistence type="predicted"/>
<feature type="transmembrane region" description="Helical" evidence="1">
    <location>
        <begin position="33"/>
        <end position="57"/>
    </location>
</feature>
<keyword evidence="1" id="KW-0472">Membrane</keyword>
<protein>
    <submittedName>
        <fullName evidence="2">Uncharacterized protein</fullName>
    </submittedName>
</protein>
<evidence type="ECO:0000313" key="3">
    <source>
        <dbReference type="Proteomes" id="UP000023152"/>
    </source>
</evidence>